<organism evidence="1 2">
    <name type="scientific">Leptolyngbya subtilissima DQ-A4</name>
    <dbReference type="NCBI Taxonomy" id="2933933"/>
    <lineage>
        <taxon>Bacteria</taxon>
        <taxon>Bacillati</taxon>
        <taxon>Cyanobacteriota</taxon>
        <taxon>Cyanophyceae</taxon>
        <taxon>Leptolyngbyales</taxon>
        <taxon>Leptolyngbyaceae</taxon>
        <taxon>Leptolyngbya group</taxon>
        <taxon>Leptolyngbya</taxon>
    </lineage>
</organism>
<dbReference type="SUPFAM" id="SSF51126">
    <property type="entry name" value="Pectin lyase-like"/>
    <property type="match status" value="1"/>
</dbReference>
<dbReference type="InterPro" id="IPR011050">
    <property type="entry name" value="Pectin_lyase_fold/virulence"/>
</dbReference>
<comment type="caution">
    <text evidence="1">The sequence shown here is derived from an EMBL/GenBank/DDBJ whole genome shotgun (WGS) entry which is preliminary data.</text>
</comment>
<dbReference type="RefSeq" id="WP_190704875.1">
    <property type="nucleotide sequence ID" value="NZ_JAMPKX010000011.1"/>
</dbReference>
<accession>A0ABV0K977</accession>
<dbReference type="PRINTS" id="PR00313">
    <property type="entry name" value="CABNDNGRPT"/>
</dbReference>
<gene>
    <name evidence="1" type="ORF">NC992_20810</name>
</gene>
<dbReference type="Gene3D" id="2.150.10.10">
    <property type="entry name" value="Serralysin-like metalloprotease, C-terminal"/>
    <property type="match status" value="1"/>
</dbReference>
<dbReference type="Proteomes" id="UP001482513">
    <property type="component" value="Unassembled WGS sequence"/>
</dbReference>
<dbReference type="Pfam" id="PF00353">
    <property type="entry name" value="HemolysinCabind"/>
    <property type="match status" value="1"/>
</dbReference>
<proteinExistence type="predicted"/>
<dbReference type="EMBL" id="JAMPKX010000011">
    <property type="protein sequence ID" value="MEP0949334.1"/>
    <property type="molecule type" value="Genomic_DNA"/>
</dbReference>
<reference evidence="1 2" key="1">
    <citation type="submission" date="2022-04" db="EMBL/GenBank/DDBJ databases">
        <title>Positive selection, recombination, and allopatry shape intraspecific diversity of widespread and dominant cyanobacteria.</title>
        <authorList>
            <person name="Wei J."/>
            <person name="Shu W."/>
            <person name="Hu C."/>
        </authorList>
    </citation>
    <scope>NUCLEOTIDE SEQUENCE [LARGE SCALE GENOMIC DNA]</scope>
    <source>
        <strain evidence="1 2">DQ-A4</strain>
    </source>
</reference>
<dbReference type="InterPro" id="IPR011049">
    <property type="entry name" value="Serralysin-like_metalloprot_C"/>
</dbReference>
<evidence type="ECO:0000313" key="2">
    <source>
        <dbReference type="Proteomes" id="UP001482513"/>
    </source>
</evidence>
<dbReference type="SUPFAM" id="SSF51120">
    <property type="entry name" value="beta-Roll"/>
    <property type="match status" value="1"/>
</dbReference>
<sequence>MATFTIAGFTFDENDLVTDGSIIDGASRTLFFGSGLQFPELSDNTVGSLVGGSNSQSIALGSLFNRSTIELTWDAGSGPINQAGDDLVVYENGFARVPEDYAVAVRSTATGHFTPFRYEFFDSYDETAVNGPADGTGLFATAFDLSDFGLATGEAIDAIRIVSLLNNDTVDGADGQGVVTLNETSHLPFLGNLFDRPLSLGKSDPDITLVAGLTTGAALQPLQLFDVDNNLVGGFSTIQAAVDAAADGYTLLAAAGTYSEDVTLDKSLTLIGANFGLAGNDAARGAESILEGSFTLADDNISILGFEFTNNSAAIRGGSDGSVNFDNITIAFNDFVGLTDNNQTFITNGFGTGGAPSGGSNWSITDNYFDGITGNDASIMRIDNVDGLLIADNVGIHDNAGVVGRRGIQIDNSQNVEVLSNVVNLGVADFSNEIAAFTAARYNLQLSLDVDGSANSTANVTIADNTFSGAYDGIVTLDDRDLSAVDIVDNSFSNAFYGIRLAAAEGTTAQGTQSDIEISSNSFDAIVASAVAFDHREPTEAFADIVVENNTFSGEFAGVTHISGDTRNLAGTNIFEGSDGNDNLLGGTGDDALFGFGGNDFLDGDAGNNTAFGGDGIDTFGLFDGSGITTVLDFDPSVDKFTNAAFFDVIFAQGTGVEARTTFVLDATSFDAMAKLLLTDAVDITAANFV</sequence>
<name>A0ABV0K977_9CYAN</name>
<dbReference type="Gene3D" id="2.160.20.10">
    <property type="entry name" value="Single-stranded right-handed beta-helix, Pectin lyase-like"/>
    <property type="match status" value="1"/>
</dbReference>
<evidence type="ECO:0000313" key="1">
    <source>
        <dbReference type="EMBL" id="MEP0949334.1"/>
    </source>
</evidence>
<protein>
    <submittedName>
        <fullName evidence="1">Uncharacterized protein</fullName>
    </submittedName>
</protein>
<dbReference type="InterPro" id="IPR012334">
    <property type="entry name" value="Pectin_lyas_fold"/>
</dbReference>
<dbReference type="InterPro" id="IPR001343">
    <property type="entry name" value="Hemolysn_Ca-bd"/>
</dbReference>
<keyword evidence="2" id="KW-1185">Reference proteome</keyword>